<name>A0A914UPG3_9BILA</name>
<protein>
    <submittedName>
        <fullName evidence="2">Uncharacterized protein</fullName>
    </submittedName>
</protein>
<reference evidence="2" key="1">
    <citation type="submission" date="2022-11" db="UniProtKB">
        <authorList>
            <consortium name="WormBaseParasite"/>
        </authorList>
    </citation>
    <scope>IDENTIFICATION</scope>
</reference>
<keyword evidence="1" id="KW-1185">Reference proteome</keyword>
<dbReference type="WBParaSite" id="PSAMB.scaffold11216size3516.g34026.t1">
    <property type="protein sequence ID" value="PSAMB.scaffold11216size3516.g34026.t1"/>
    <property type="gene ID" value="PSAMB.scaffold11216size3516.g34026"/>
</dbReference>
<evidence type="ECO:0000313" key="2">
    <source>
        <dbReference type="WBParaSite" id="PSAMB.scaffold11216size3516.g34026.t1"/>
    </source>
</evidence>
<dbReference type="Proteomes" id="UP000887566">
    <property type="component" value="Unplaced"/>
</dbReference>
<organism evidence="1 2">
    <name type="scientific">Plectus sambesii</name>
    <dbReference type="NCBI Taxonomy" id="2011161"/>
    <lineage>
        <taxon>Eukaryota</taxon>
        <taxon>Metazoa</taxon>
        <taxon>Ecdysozoa</taxon>
        <taxon>Nematoda</taxon>
        <taxon>Chromadorea</taxon>
        <taxon>Plectida</taxon>
        <taxon>Plectina</taxon>
        <taxon>Plectoidea</taxon>
        <taxon>Plectidae</taxon>
        <taxon>Plectus</taxon>
    </lineage>
</organism>
<dbReference type="AlphaFoldDB" id="A0A914UPG3"/>
<accession>A0A914UPG3</accession>
<proteinExistence type="predicted"/>
<evidence type="ECO:0000313" key="1">
    <source>
        <dbReference type="Proteomes" id="UP000887566"/>
    </source>
</evidence>
<sequence>MEWLCTGVLLQKHLAQEYHVQLMYSLQELANLGFVGGEKSGGAQIKLISGVIVTDPDNTTRLTTAQPAQHRYGRRAFDDEIDGMEVKFKSEYGQEVVDNIKTKLKTGYGFARCAFNYAKAINAKRDALGLEMVCKEKDEHDVLTHQANLIKKWLKRVLLCFPWSICVYNLRLICLMPRSTPIDPGVNPDFNPDPVPDPDF</sequence>